<evidence type="ECO:0000256" key="1">
    <source>
        <dbReference type="SAM" id="MobiDB-lite"/>
    </source>
</evidence>
<organism evidence="2 3">
    <name type="scientific">Drechslerella dactyloides</name>
    <name type="common">Nematode-trapping fungus</name>
    <name type="synonym">Arthrobotrys dactyloides</name>
    <dbReference type="NCBI Taxonomy" id="74499"/>
    <lineage>
        <taxon>Eukaryota</taxon>
        <taxon>Fungi</taxon>
        <taxon>Dikarya</taxon>
        <taxon>Ascomycota</taxon>
        <taxon>Pezizomycotina</taxon>
        <taxon>Orbiliomycetes</taxon>
        <taxon>Orbiliales</taxon>
        <taxon>Orbiliaceae</taxon>
        <taxon>Drechslerella</taxon>
    </lineage>
</organism>
<keyword evidence="3" id="KW-1185">Reference proteome</keyword>
<accession>A0AAD6IX13</accession>
<comment type="caution">
    <text evidence="2">The sequence shown here is derived from an EMBL/GenBank/DDBJ whole genome shotgun (WGS) entry which is preliminary data.</text>
</comment>
<proteinExistence type="predicted"/>
<evidence type="ECO:0000313" key="3">
    <source>
        <dbReference type="Proteomes" id="UP001221413"/>
    </source>
</evidence>
<evidence type="ECO:0000313" key="2">
    <source>
        <dbReference type="EMBL" id="KAJ6259155.1"/>
    </source>
</evidence>
<reference evidence="2" key="1">
    <citation type="submission" date="2023-01" db="EMBL/GenBank/DDBJ databases">
        <title>The chitinases involved in constricting ring structure development in the nematode-trapping fungus Drechslerella dactyloides.</title>
        <authorList>
            <person name="Wang R."/>
            <person name="Zhang L."/>
            <person name="Tang P."/>
            <person name="Li S."/>
            <person name="Liang L."/>
        </authorList>
    </citation>
    <scope>NUCLEOTIDE SEQUENCE</scope>
    <source>
        <strain evidence="2">YMF1.00031</strain>
    </source>
</reference>
<gene>
    <name evidence="2" type="ORF">Dda_6053</name>
</gene>
<feature type="region of interest" description="Disordered" evidence="1">
    <location>
        <begin position="1"/>
        <end position="59"/>
    </location>
</feature>
<dbReference type="Proteomes" id="UP001221413">
    <property type="component" value="Unassembled WGS sequence"/>
</dbReference>
<sequence>MTGECRLRQENSVVESDDAGKFRDAVWVNVSRRASEERSKKTSSQKRGGRGGAQDNKVK</sequence>
<protein>
    <submittedName>
        <fullName evidence="2">Uncharacterized protein</fullName>
    </submittedName>
</protein>
<dbReference type="EMBL" id="JAQGDS010000007">
    <property type="protein sequence ID" value="KAJ6259155.1"/>
    <property type="molecule type" value="Genomic_DNA"/>
</dbReference>
<dbReference type="AlphaFoldDB" id="A0AAD6IX13"/>
<name>A0AAD6IX13_DREDA</name>